<dbReference type="InterPro" id="IPR045851">
    <property type="entry name" value="AMP-bd_C_sf"/>
</dbReference>
<dbReference type="Proteomes" id="UP001250662">
    <property type="component" value="Unassembled WGS sequence"/>
</dbReference>
<comment type="similarity">
    <text evidence="1">Belongs to the ATP-dependent AMP-binding enzyme family.</text>
</comment>
<dbReference type="InterPro" id="IPR042099">
    <property type="entry name" value="ANL_N_sf"/>
</dbReference>
<comment type="caution">
    <text evidence="4">The sequence shown here is derived from an EMBL/GenBank/DDBJ whole genome shotgun (WGS) entry which is preliminary data.</text>
</comment>
<dbReference type="PANTHER" id="PTHR43201:SF5">
    <property type="entry name" value="MEDIUM-CHAIN ACYL-COA LIGASE ACSF2, MITOCHONDRIAL"/>
    <property type="match status" value="1"/>
</dbReference>
<dbReference type="Gene3D" id="3.30.300.30">
    <property type="match status" value="1"/>
</dbReference>
<dbReference type="SUPFAM" id="SSF56801">
    <property type="entry name" value="Acetyl-CoA synthetase-like"/>
    <property type="match status" value="1"/>
</dbReference>
<accession>A0ABU3BGP1</accession>
<evidence type="ECO:0000313" key="5">
    <source>
        <dbReference type="Proteomes" id="UP001250662"/>
    </source>
</evidence>
<dbReference type="Pfam" id="PF00501">
    <property type="entry name" value="AMP-binding"/>
    <property type="match status" value="1"/>
</dbReference>
<protein>
    <submittedName>
        <fullName evidence="4">AMP-binding protein</fullName>
    </submittedName>
</protein>
<dbReference type="RefSeq" id="WP_311387449.1">
    <property type="nucleotide sequence ID" value="NZ_JAVRHU010000002.1"/>
</dbReference>
<proteinExistence type="inferred from homology"/>
<name>A0ABU3BGP1_9FLAO</name>
<keyword evidence="2" id="KW-0436">Ligase</keyword>
<evidence type="ECO:0000259" key="3">
    <source>
        <dbReference type="Pfam" id="PF00501"/>
    </source>
</evidence>
<dbReference type="PANTHER" id="PTHR43201">
    <property type="entry name" value="ACYL-COA SYNTHETASE"/>
    <property type="match status" value="1"/>
</dbReference>
<organism evidence="4 5">
    <name type="scientific">Croceitalea vernalis</name>
    <dbReference type="NCBI Taxonomy" id="3075599"/>
    <lineage>
        <taxon>Bacteria</taxon>
        <taxon>Pseudomonadati</taxon>
        <taxon>Bacteroidota</taxon>
        <taxon>Flavobacteriia</taxon>
        <taxon>Flavobacteriales</taxon>
        <taxon>Flavobacteriaceae</taxon>
        <taxon>Croceitalea</taxon>
    </lineage>
</organism>
<evidence type="ECO:0000313" key="4">
    <source>
        <dbReference type="EMBL" id="MDT0621332.1"/>
    </source>
</evidence>
<gene>
    <name evidence="4" type="ORF">RM520_06840</name>
</gene>
<evidence type="ECO:0000256" key="2">
    <source>
        <dbReference type="ARBA" id="ARBA00022598"/>
    </source>
</evidence>
<evidence type="ECO:0000256" key="1">
    <source>
        <dbReference type="ARBA" id="ARBA00006432"/>
    </source>
</evidence>
<feature type="domain" description="AMP-dependent synthetase/ligase" evidence="3">
    <location>
        <begin position="55"/>
        <end position="204"/>
    </location>
</feature>
<sequence>MMLHPQFKLNGIAYNETSLLEVSTELVKEGNAFEKSVGSFLIEWFINSDVVNVTTSGSTGTPKQITLKKKHMVNSALATGSFFNLKSQNTALLCLSADFIAGKMMLVRAMVLGLELDVVEPSSSPLSKATKCYDFCAMVPMQVENSLRNLKQIDTLIIGGAPLSDALSENLQNVETNCFETYGMTETITHVAVKRANRFNSDRDETYFNTLPNISISKDERGCLVIEAPKISNKTIITNDMVELIDSKRFKWLGRYDTIINSGGVKLIPEQIEKKLNTFIKNRFFVAGIPDDSLGQKVVLVLERTKNRDSIKDEFDFTGILSKYETPKEIIQVDNFIKTKNGKINREETILEILN</sequence>
<reference evidence="4 5" key="1">
    <citation type="submission" date="2023-09" db="EMBL/GenBank/DDBJ databases">
        <authorList>
            <person name="Rey-Velasco X."/>
        </authorList>
    </citation>
    <scope>NUCLEOTIDE SEQUENCE [LARGE SCALE GENOMIC DNA]</scope>
    <source>
        <strain evidence="4 5">P007</strain>
    </source>
</reference>
<dbReference type="InterPro" id="IPR000873">
    <property type="entry name" value="AMP-dep_synth/lig_dom"/>
</dbReference>
<dbReference type="EMBL" id="JAVRHU010000002">
    <property type="protein sequence ID" value="MDT0621332.1"/>
    <property type="molecule type" value="Genomic_DNA"/>
</dbReference>
<dbReference type="Gene3D" id="3.40.50.12780">
    <property type="entry name" value="N-terminal domain of ligase-like"/>
    <property type="match status" value="1"/>
</dbReference>
<keyword evidence="5" id="KW-1185">Reference proteome</keyword>